<dbReference type="InterPro" id="IPR037198">
    <property type="entry name" value="MutL_C_sf"/>
</dbReference>
<dbReference type="Gene3D" id="3.30.1370.100">
    <property type="entry name" value="MutL, C-terminal domain, regulatory subdomain"/>
    <property type="match status" value="1"/>
</dbReference>
<evidence type="ECO:0000313" key="8">
    <source>
        <dbReference type="EMBL" id="TXS89243.1"/>
    </source>
</evidence>
<dbReference type="SUPFAM" id="SSF118116">
    <property type="entry name" value="DNA mismatch repair protein MutL"/>
    <property type="match status" value="1"/>
</dbReference>
<dbReference type="HAMAP" id="MF_00149">
    <property type="entry name" value="DNA_mis_repair"/>
    <property type="match status" value="1"/>
</dbReference>
<dbReference type="Gene3D" id="3.30.565.10">
    <property type="entry name" value="Histidine kinase-like ATPase, C-terminal domain"/>
    <property type="match status" value="1"/>
</dbReference>
<keyword evidence="8" id="KW-0255">Endonuclease</keyword>
<evidence type="ECO:0000256" key="2">
    <source>
        <dbReference type="ARBA" id="ARBA00021975"/>
    </source>
</evidence>
<dbReference type="InterPro" id="IPR014762">
    <property type="entry name" value="DNA_mismatch_repair_CS"/>
</dbReference>
<dbReference type="NCBIfam" id="TIGR00585">
    <property type="entry name" value="mutl"/>
    <property type="match status" value="1"/>
</dbReference>
<dbReference type="Gene3D" id="3.30.1540.20">
    <property type="entry name" value="MutL, C-terminal domain, dimerisation subdomain"/>
    <property type="match status" value="1"/>
</dbReference>
<dbReference type="Gene3D" id="3.30.230.10">
    <property type="match status" value="1"/>
</dbReference>
<dbReference type="EMBL" id="VRZA01000011">
    <property type="protein sequence ID" value="TXS89243.1"/>
    <property type="molecule type" value="Genomic_DNA"/>
</dbReference>
<dbReference type="GO" id="GO:0006298">
    <property type="term" value="P:mismatch repair"/>
    <property type="evidence" value="ECO:0007669"/>
    <property type="project" value="UniProtKB-UniRule"/>
</dbReference>
<gene>
    <name evidence="5 8" type="primary">mutL</name>
    <name evidence="8" type="ORF">FV139_20085</name>
</gene>
<accession>A0A5C8ZLA1</accession>
<comment type="similarity">
    <text evidence="1 5">Belongs to the DNA mismatch repair MutL/HexB family.</text>
</comment>
<dbReference type="CDD" id="cd03482">
    <property type="entry name" value="MutL_Trans_MutL"/>
    <property type="match status" value="1"/>
</dbReference>
<name>A0A5C8ZLA1_9GAMM</name>
<dbReference type="PANTHER" id="PTHR10073">
    <property type="entry name" value="DNA MISMATCH REPAIR PROTEIN MLH, PMS, MUTL"/>
    <property type="match status" value="1"/>
</dbReference>
<dbReference type="FunFam" id="3.30.230.10:FF:000013">
    <property type="entry name" value="DNA mismatch repair endonuclease MutL"/>
    <property type="match status" value="1"/>
</dbReference>
<dbReference type="InterPro" id="IPR038973">
    <property type="entry name" value="MutL/Mlh/Pms-like"/>
</dbReference>
<dbReference type="Pfam" id="PF08676">
    <property type="entry name" value="MutL_C"/>
    <property type="match status" value="1"/>
</dbReference>
<dbReference type="InterPro" id="IPR013507">
    <property type="entry name" value="DNA_mismatch_S5_2-like"/>
</dbReference>
<dbReference type="GO" id="GO:0004519">
    <property type="term" value="F:endonuclease activity"/>
    <property type="evidence" value="ECO:0007669"/>
    <property type="project" value="UniProtKB-KW"/>
</dbReference>
<organism evidence="8 9">
    <name type="scientific">Parahaliea maris</name>
    <dbReference type="NCBI Taxonomy" id="2716870"/>
    <lineage>
        <taxon>Bacteria</taxon>
        <taxon>Pseudomonadati</taxon>
        <taxon>Pseudomonadota</taxon>
        <taxon>Gammaproteobacteria</taxon>
        <taxon>Cellvibrionales</taxon>
        <taxon>Halieaceae</taxon>
        <taxon>Parahaliea</taxon>
    </lineage>
</organism>
<dbReference type="InterPro" id="IPR036890">
    <property type="entry name" value="HATPase_C_sf"/>
</dbReference>
<protein>
    <recommendedName>
        <fullName evidence="2 5">DNA mismatch repair protein MutL</fullName>
    </recommendedName>
</protein>
<dbReference type="SMART" id="SM00853">
    <property type="entry name" value="MutL_C"/>
    <property type="match status" value="1"/>
</dbReference>
<dbReference type="InterPro" id="IPR020667">
    <property type="entry name" value="DNA_mismatch_repair_MutL"/>
</dbReference>
<evidence type="ECO:0000259" key="7">
    <source>
        <dbReference type="SMART" id="SM01340"/>
    </source>
</evidence>
<keyword evidence="3 5" id="KW-0227">DNA damage</keyword>
<dbReference type="InterPro" id="IPR020568">
    <property type="entry name" value="Ribosomal_Su5_D2-typ_SF"/>
</dbReference>
<dbReference type="Pfam" id="PF13589">
    <property type="entry name" value="HATPase_c_3"/>
    <property type="match status" value="1"/>
</dbReference>
<dbReference type="InterPro" id="IPR042120">
    <property type="entry name" value="MutL_C_dimsub"/>
</dbReference>
<dbReference type="SMART" id="SM01340">
    <property type="entry name" value="DNA_mis_repair"/>
    <property type="match status" value="1"/>
</dbReference>
<feature type="domain" description="MutL C-terminal dimerisation" evidence="6">
    <location>
        <begin position="431"/>
        <end position="574"/>
    </location>
</feature>
<dbReference type="InterPro" id="IPR042121">
    <property type="entry name" value="MutL_C_regsub"/>
</dbReference>
<evidence type="ECO:0000256" key="4">
    <source>
        <dbReference type="ARBA" id="ARBA00023204"/>
    </source>
</evidence>
<dbReference type="CDD" id="cd16926">
    <property type="entry name" value="HATPase_MutL-MLH-PMS-like"/>
    <property type="match status" value="1"/>
</dbReference>
<evidence type="ECO:0000256" key="1">
    <source>
        <dbReference type="ARBA" id="ARBA00006082"/>
    </source>
</evidence>
<keyword evidence="8" id="KW-0540">Nuclease</keyword>
<dbReference type="PROSITE" id="PS00058">
    <property type="entry name" value="DNA_MISMATCH_REPAIR_1"/>
    <property type="match status" value="1"/>
</dbReference>
<dbReference type="InterPro" id="IPR014721">
    <property type="entry name" value="Ribsml_uS5_D2-typ_fold_subgr"/>
</dbReference>
<keyword evidence="8" id="KW-0378">Hydrolase</keyword>
<dbReference type="FunFam" id="3.30.565.10:FF:000003">
    <property type="entry name" value="DNA mismatch repair endonuclease MutL"/>
    <property type="match status" value="1"/>
</dbReference>
<dbReference type="RefSeq" id="WP_148070284.1">
    <property type="nucleotide sequence ID" value="NZ_VRZA01000011.1"/>
</dbReference>
<dbReference type="PANTHER" id="PTHR10073:SF12">
    <property type="entry name" value="DNA MISMATCH REPAIR PROTEIN MLH1"/>
    <property type="match status" value="1"/>
</dbReference>
<comment type="caution">
    <text evidence="8">The sequence shown here is derived from an EMBL/GenBank/DDBJ whole genome shotgun (WGS) entry which is preliminary data.</text>
</comment>
<evidence type="ECO:0000256" key="5">
    <source>
        <dbReference type="HAMAP-Rule" id="MF_00149"/>
    </source>
</evidence>
<dbReference type="NCBIfam" id="NF000949">
    <property type="entry name" value="PRK00095.1-2"/>
    <property type="match status" value="1"/>
</dbReference>
<evidence type="ECO:0000313" key="9">
    <source>
        <dbReference type="Proteomes" id="UP000321039"/>
    </source>
</evidence>
<dbReference type="GO" id="GO:0016887">
    <property type="term" value="F:ATP hydrolysis activity"/>
    <property type="evidence" value="ECO:0007669"/>
    <property type="project" value="InterPro"/>
</dbReference>
<feature type="domain" description="DNA mismatch repair protein S5" evidence="7">
    <location>
        <begin position="214"/>
        <end position="332"/>
    </location>
</feature>
<evidence type="ECO:0000259" key="6">
    <source>
        <dbReference type="SMART" id="SM00853"/>
    </source>
</evidence>
<sequence length="618" mass="67967">MARIHCLSPRLANQIAAGEVVERPASVVKEVLENAVDAGATRIDVDVEEGGVKLIRIRDNGQGMEPEDLPLALARHATSKISSLEDLERVGSLGFRGEALASIGSVSRLTLTSNHRDDSSEGSSALCEGRDMEVTVKPAPHPRGTTVEVRDLFFNTPARRKFLRTEKTEFNHLEEVVKRLALSRFDVGFSLRHNGRGIHSLRAADSTAERQRRVATVCGPAFMEQAVYVEHERGALRLWGWVGLPTFSRSQADLQYFFVNGRVIRDKLVAHAVKQAYRDVLYHGRHPAFVLYLELDPALVDVNVHPTKHEVRFRDGREVHNFIFSSLHKALADVRPGQPGVEVPVSEDGARTGETVDLQTGEIRSQPALAWGSPGAAPLGSGRAMPAGGYSAPAVSPARTAEQVRAYGQLHPPAAPLPESEAEEVPPLGYALAQLKGIYILSENAHGLVLVDMHAAHERITYERLKQARDAEGIRSQPLLVPQAVAVSSREVTLAQEHAGLFERLGLQVDSAGEESLLIRQIPVALRDSNVEQLLRDVLSDLAEYGSSDRIEAHMDEILSTMACHGSVRANRRLTIPEMNALLRDMEETERAGQCNHGRPTWTQLGLDELDRLFLRGR</sequence>
<dbReference type="InterPro" id="IPR002099">
    <property type="entry name" value="MutL/Mlh/PMS"/>
</dbReference>
<comment type="function">
    <text evidence="5">This protein is involved in the repair of mismatches in DNA. It is required for dam-dependent methyl-directed DNA mismatch repair. May act as a 'molecular matchmaker', a protein that promotes the formation of a stable complex between two or more DNA-binding proteins in an ATP-dependent manner without itself being part of a final effector complex.</text>
</comment>
<dbReference type="Proteomes" id="UP000321039">
    <property type="component" value="Unassembled WGS sequence"/>
</dbReference>
<evidence type="ECO:0000256" key="3">
    <source>
        <dbReference type="ARBA" id="ARBA00022763"/>
    </source>
</evidence>
<dbReference type="InterPro" id="IPR014790">
    <property type="entry name" value="MutL_C"/>
</dbReference>
<dbReference type="Pfam" id="PF01119">
    <property type="entry name" value="DNA_mis_repair"/>
    <property type="match status" value="1"/>
</dbReference>
<dbReference type="GO" id="GO:0032300">
    <property type="term" value="C:mismatch repair complex"/>
    <property type="evidence" value="ECO:0007669"/>
    <property type="project" value="InterPro"/>
</dbReference>
<dbReference type="GO" id="GO:0140664">
    <property type="term" value="F:ATP-dependent DNA damage sensor activity"/>
    <property type="evidence" value="ECO:0007669"/>
    <property type="project" value="InterPro"/>
</dbReference>
<reference evidence="8 9" key="1">
    <citation type="submission" date="2019-08" db="EMBL/GenBank/DDBJ databases">
        <title>Parahaliea maris sp. nov., isolated from the surface seawater.</title>
        <authorList>
            <person name="Liu Y."/>
        </authorList>
    </citation>
    <scope>NUCLEOTIDE SEQUENCE [LARGE SCALE GENOMIC DNA]</scope>
    <source>
        <strain evidence="8 9">HSLHS9</strain>
    </source>
</reference>
<dbReference type="GO" id="GO:0005524">
    <property type="term" value="F:ATP binding"/>
    <property type="evidence" value="ECO:0007669"/>
    <property type="project" value="InterPro"/>
</dbReference>
<dbReference type="AlphaFoldDB" id="A0A5C8ZLA1"/>
<keyword evidence="9" id="KW-1185">Reference proteome</keyword>
<dbReference type="GO" id="GO:0030983">
    <property type="term" value="F:mismatched DNA binding"/>
    <property type="evidence" value="ECO:0007669"/>
    <property type="project" value="InterPro"/>
</dbReference>
<proteinExistence type="inferred from homology"/>
<dbReference type="SUPFAM" id="SSF55874">
    <property type="entry name" value="ATPase domain of HSP90 chaperone/DNA topoisomerase II/histidine kinase"/>
    <property type="match status" value="1"/>
</dbReference>
<keyword evidence="4 5" id="KW-0234">DNA repair</keyword>
<dbReference type="SUPFAM" id="SSF54211">
    <property type="entry name" value="Ribosomal protein S5 domain 2-like"/>
    <property type="match status" value="1"/>
</dbReference>